<dbReference type="FunFam" id="1.10.630.10:FF:000018">
    <property type="entry name" value="Cytochrome P450 monooxygenase"/>
    <property type="match status" value="1"/>
</dbReference>
<keyword evidence="6 7" id="KW-0503">Monooxygenase</keyword>
<dbReference type="Gene3D" id="1.10.630.10">
    <property type="entry name" value="Cytochrome P450"/>
    <property type="match status" value="1"/>
</dbReference>
<accession>A0A1I2P3L3</accession>
<dbReference type="Proteomes" id="UP000181942">
    <property type="component" value="Unassembled WGS sequence"/>
</dbReference>
<dbReference type="GO" id="GO:0004497">
    <property type="term" value="F:monooxygenase activity"/>
    <property type="evidence" value="ECO:0007669"/>
    <property type="project" value="UniProtKB-KW"/>
</dbReference>
<comment type="similarity">
    <text evidence="1 7">Belongs to the cytochrome P450 family.</text>
</comment>
<name>A0A1I2P3L3_9ACTN</name>
<keyword evidence="2 7" id="KW-0349">Heme</keyword>
<evidence type="ECO:0000313" key="9">
    <source>
        <dbReference type="Proteomes" id="UP000181942"/>
    </source>
</evidence>
<keyword evidence="3 7" id="KW-0479">Metal-binding</keyword>
<dbReference type="GO" id="GO:0016705">
    <property type="term" value="F:oxidoreductase activity, acting on paired donors, with incorporation or reduction of molecular oxygen"/>
    <property type="evidence" value="ECO:0007669"/>
    <property type="project" value="InterPro"/>
</dbReference>
<dbReference type="SUPFAM" id="SSF48264">
    <property type="entry name" value="Cytochrome P450"/>
    <property type="match status" value="1"/>
</dbReference>
<evidence type="ECO:0000256" key="5">
    <source>
        <dbReference type="ARBA" id="ARBA00023004"/>
    </source>
</evidence>
<dbReference type="OrthoDB" id="5500002at2"/>
<dbReference type="CDD" id="cd11029">
    <property type="entry name" value="CYP107-like"/>
    <property type="match status" value="1"/>
</dbReference>
<evidence type="ECO:0000256" key="7">
    <source>
        <dbReference type="RuleBase" id="RU000461"/>
    </source>
</evidence>
<gene>
    <name evidence="8" type="ORF">SAMN02787118_115211</name>
</gene>
<dbReference type="InterPro" id="IPR036396">
    <property type="entry name" value="Cyt_P450_sf"/>
</dbReference>
<dbReference type="PROSITE" id="PS00086">
    <property type="entry name" value="CYTOCHROME_P450"/>
    <property type="match status" value="1"/>
</dbReference>
<dbReference type="InterPro" id="IPR001128">
    <property type="entry name" value="Cyt_P450"/>
</dbReference>
<dbReference type="GO" id="GO:0020037">
    <property type="term" value="F:heme binding"/>
    <property type="evidence" value="ECO:0007669"/>
    <property type="project" value="InterPro"/>
</dbReference>
<evidence type="ECO:0000256" key="6">
    <source>
        <dbReference type="ARBA" id="ARBA00023033"/>
    </source>
</evidence>
<evidence type="ECO:0000256" key="1">
    <source>
        <dbReference type="ARBA" id="ARBA00010617"/>
    </source>
</evidence>
<evidence type="ECO:0000256" key="3">
    <source>
        <dbReference type="ARBA" id="ARBA00022723"/>
    </source>
</evidence>
<keyword evidence="5 7" id="KW-0408">Iron</keyword>
<dbReference type="PANTHER" id="PTHR46696">
    <property type="entry name" value="P450, PUTATIVE (EUROFUNG)-RELATED"/>
    <property type="match status" value="1"/>
</dbReference>
<evidence type="ECO:0000313" key="8">
    <source>
        <dbReference type="EMBL" id="SFG08537.1"/>
    </source>
</evidence>
<dbReference type="PANTHER" id="PTHR46696:SF1">
    <property type="entry name" value="CYTOCHROME P450 YJIB-RELATED"/>
    <property type="match status" value="1"/>
</dbReference>
<evidence type="ECO:0000256" key="2">
    <source>
        <dbReference type="ARBA" id="ARBA00022617"/>
    </source>
</evidence>
<proteinExistence type="inferred from homology"/>
<dbReference type="PRINTS" id="PR00359">
    <property type="entry name" value="BP450"/>
</dbReference>
<protein>
    <submittedName>
        <fullName evidence="8">Cytochrome P450</fullName>
    </submittedName>
</protein>
<dbReference type="PRINTS" id="PR00385">
    <property type="entry name" value="P450"/>
</dbReference>
<sequence>MPDQPHVIDPAGADLHGEADLLRERGAAALIELPGGIRAWAPTQYEILKRLLADDRVSKDPNQHWPAWIGGEYRESWITLWVGVTNMFTAYGADHRRLRKLVSPAFTKRRTDALKPRIEELAATLLDRMAEAPDGRVDLRSAYAHPLPMQVICELFGLPEDRRADTARLIEANMDTTITPEQAMATYREIHELLAGLVAAKRERPGDDLTTVLITARDEEGSQLAESELIDTLLLVIGAGHETTVNLIGNAVHALLTHPEQLLRVRSGEIPWSEVIEETLRWAPSIANLPLRYAVEDIKLPDGTLIARGDAILATYAAAGRDPLRHGESAGRFDLSRADKEHLAFGHGVHYCIGAPLARLEASLALPALFARFPGLSLDDTHGPARLAESFIGHGYRVLPVRLG</sequence>
<dbReference type="Pfam" id="PF00067">
    <property type="entry name" value="p450"/>
    <property type="match status" value="2"/>
</dbReference>
<dbReference type="RefSeq" id="WP_075031106.1">
    <property type="nucleotide sequence ID" value="NZ_FONR01000015.1"/>
</dbReference>
<dbReference type="InterPro" id="IPR017972">
    <property type="entry name" value="Cyt_P450_CS"/>
</dbReference>
<dbReference type="InterPro" id="IPR002397">
    <property type="entry name" value="Cyt_P450_B"/>
</dbReference>
<evidence type="ECO:0000256" key="4">
    <source>
        <dbReference type="ARBA" id="ARBA00023002"/>
    </source>
</evidence>
<reference evidence="8 9" key="1">
    <citation type="submission" date="2016-10" db="EMBL/GenBank/DDBJ databases">
        <authorList>
            <person name="de Groot N.N."/>
        </authorList>
    </citation>
    <scope>NUCLEOTIDE SEQUENCE [LARGE SCALE GENOMIC DNA]</scope>
    <source>
        <strain evidence="8 9">OK461</strain>
    </source>
</reference>
<dbReference type="GO" id="GO:0005506">
    <property type="term" value="F:iron ion binding"/>
    <property type="evidence" value="ECO:0007669"/>
    <property type="project" value="InterPro"/>
</dbReference>
<dbReference type="EMBL" id="FONR01000015">
    <property type="protein sequence ID" value="SFG08537.1"/>
    <property type="molecule type" value="Genomic_DNA"/>
</dbReference>
<dbReference type="AlphaFoldDB" id="A0A1I2P3L3"/>
<keyword evidence="4 7" id="KW-0560">Oxidoreductase</keyword>
<organism evidence="8 9">
    <name type="scientific">Streptomyces mirabilis</name>
    <dbReference type="NCBI Taxonomy" id="68239"/>
    <lineage>
        <taxon>Bacteria</taxon>
        <taxon>Bacillati</taxon>
        <taxon>Actinomycetota</taxon>
        <taxon>Actinomycetes</taxon>
        <taxon>Kitasatosporales</taxon>
        <taxon>Streptomycetaceae</taxon>
        <taxon>Streptomyces</taxon>
    </lineage>
</organism>